<dbReference type="Proteomes" id="UP001251524">
    <property type="component" value="Unassembled WGS sequence"/>
</dbReference>
<keyword evidence="1" id="KW-0472">Membrane</keyword>
<keyword evidence="1" id="KW-1133">Transmembrane helix</keyword>
<comment type="caution">
    <text evidence="2">The sequence shown here is derived from an EMBL/GenBank/DDBJ whole genome shotgun (WGS) entry which is preliminary data.</text>
</comment>
<accession>A0ABU1W9N7</accession>
<gene>
    <name evidence="2" type="ORF">J2X06_001507</name>
</gene>
<sequence>MSPQVEFNLALILFIPWFAILGVLFWCFPRAPRNTARKLFDSLSLALSVAAAGWGMQWSMHNADPGYGHLWPQILATSVSYGLFLAVMTVAVIVRFRVLRATSAAMPIDGKAR</sequence>
<proteinExistence type="predicted"/>
<evidence type="ECO:0000256" key="1">
    <source>
        <dbReference type="SAM" id="Phobius"/>
    </source>
</evidence>
<keyword evidence="1" id="KW-0812">Transmembrane</keyword>
<keyword evidence="3" id="KW-1185">Reference proteome</keyword>
<organism evidence="2 3">
    <name type="scientific">Lysobacter niastensis</name>
    <dbReference type="NCBI Taxonomy" id="380629"/>
    <lineage>
        <taxon>Bacteria</taxon>
        <taxon>Pseudomonadati</taxon>
        <taxon>Pseudomonadota</taxon>
        <taxon>Gammaproteobacteria</taxon>
        <taxon>Lysobacterales</taxon>
        <taxon>Lysobacteraceae</taxon>
        <taxon>Lysobacter</taxon>
    </lineage>
</organism>
<protein>
    <recommendedName>
        <fullName evidence="4">Transmembrane protein</fullName>
    </recommendedName>
</protein>
<feature type="transmembrane region" description="Helical" evidence="1">
    <location>
        <begin position="70"/>
        <end position="94"/>
    </location>
</feature>
<feature type="transmembrane region" description="Helical" evidence="1">
    <location>
        <begin position="39"/>
        <end position="58"/>
    </location>
</feature>
<dbReference type="EMBL" id="JAVDVY010000001">
    <property type="protein sequence ID" value="MDR7134323.1"/>
    <property type="molecule type" value="Genomic_DNA"/>
</dbReference>
<reference evidence="2 3" key="1">
    <citation type="submission" date="2023-07" db="EMBL/GenBank/DDBJ databases">
        <title>Sorghum-associated microbial communities from plants grown in Nebraska, USA.</title>
        <authorList>
            <person name="Schachtman D."/>
        </authorList>
    </citation>
    <scope>NUCLEOTIDE SEQUENCE [LARGE SCALE GENOMIC DNA]</scope>
    <source>
        <strain evidence="2 3">BE198</strain>
    </source>
</reference>
<feature type="transmembrane region" description="Helical" evidence="1">
    <location>
        <begin position="6"/>
        <end position="27"/>
    </location>
</feature>
<evidence type="ECO:0000313" key="3">
    <source>
        <dbReference type="Proteomes" id="UP001251524"/>
    </source>
</evidence>
<evidence type="ECO:0000313" key="2">
    <source>
        <dbReference type="EMBL" id="MDR7134323.1"/>
    </source>
</evidence>
<evidence type="ECO:0008006" key="4">
    <source>
        <dbReference type="Google" id="ProtNLM"/>
    </source>
</evidence>
<name>A0ABU1W9N7_9GAMM</name>
<dbReference type="RefSeq" id="WP_310060381.1">
    <property type="nucleotide sequence ID" value="NZ_JAVDVY010000001.1"/>
</dbReference>